<protein>
    <submittedName>
        <fullName evidence="4">Rab GTPase</fullName>
    </submittedName>
</protein>
<dbReference type="FunFam" id="3.40.50.300:FF:001800">
    <property type="entry name" value="Rab family GTPase"/>
    <property type="match status" value="1"/>
</dbReference>
<keyword evidence="3" id="KW-0342">GTP-binding</keyword>
<dbReference type="InterPro" id="IPR005225">
    <property type="entry name" value="Small_GTP-bd"/>
</dbReference>
<dbReference type="SUPFAM" id="SSF52540">
    <property type="entry name" value="P-loop containing nucleoside triphosphate hydrolases"/>
    <property type="match status" value="1"/>
</dbReference>
<gene>
    <name evidence="4" type="primary">rab32C</name>
    <name evidence="4" type="ORF">PPL_08991</name>
</gene>
<evidence type="ECO:0000313" key="4">
    <source>
        <dbReference type="EMBL" id="EFA78340.1"/>
    </source>
</evidence>
<dbReference type="PROSITE" id="PS51419">
    <property type="entry name" value="RAB"/>
    <property type="match status" value="1"/>
</dbReference>
<dbReference type="GO" id="GO:0003924">
    <property type="term" value="F:GTPase activity"/>
    <property type="evidence" value="ECO:0007669"/>
    <property type="project" value="InterPro"/>
</dbReference>
<dbReference type="OMA" id="SIIQRYC"/>
<evidence type="ECO:0000313" key="5">
    <source>
        <dbReference type="Proteomes" id="UP000001396"/>
    </source>
</evidence>
<dbReference type="PROSITE" id="PS51417">
    <property type="entry name" value="ARF"/>
    <property type="match status" value="1"/>
</dbReference>
<accession>D3BKB0</accession>
<dbReference type="PROSITE" id="PS51421">
    <property type="entry name" value="RAS"/>
    <property type="match status" value="1"/>
</dbReference>
<comment type="caution">
    <text evidence="4">The sequence shown here is derived from an EMBL/GenBank/DDBJ whole genome shotgun (WGS) entry which is preliminary data.</text>
</comment>
<dbReference type="Gene3D" id="3.40.50.300">
    <property type="entry name" value="P-loop containing nucleotide triphosphate hydrolases"/>
    <property type="match status" value="1"/>
</dbReference>
<dbReference type="AlphaFoldDB" id="D3BKB0"/>
<dbReference type="SMART" id="SM00175">
    <property type="entry name" value="RAB"/>
    <property type="match status" value="1"/>
</dbReference>
<dbReference type="NCBIfam" id="TIGR00231">
    <property type="entry name" value="small_GTP"/>
    <property type="match status" value="1"/>
</dbReference>
<evidence type="ECO:0000256" key="1">
    <source>
        <dbReference type="ARBA" id="ARBA00006270"/>
    </source>
</evidence>
<comment type="similarity">
    <text evidence="1">Belongs to the small GTPase superfamily. Rab family.</text>
</comment>
<dbReference type="InterPro" id="IPR001806">
    <property type="entry name" value="Small_GTPase"/>
</dbReference>
<dbReference type="GeneID" id="31364467"/>
<dbReference type="GO" id="GO:0005770">
    <property type="term" value="C:late endosome"/>
    <property type="evidence" value="ECO:0007669"/>
    <property type="project" value="TreeGrafter"/>
</dbReference>
<dbReference type="GO" id="GO:0005764">
    <property type="term" value="C:lysosome"/>
    <property type="evidence" value="ECO:0007669"/>
    <property type="project" value="TreeGrafter"/>
</dbReference>
<dbReference type="EMBL" id="ADBJ01000038">
    <property type="protein sequence ID" value="EFA78340.1"/>
    <property type="molecule type" value="Genomic_DNA"/>
</dbReference>
<dbReference type="Proteomes" id="UP000001396">
    <property type="component" value="Unassembled WGS sequence"/>
</dbReference>
<dbReference type="Pfam" id="PF00071">
    <property type="entry name" value="Ras"/>
    <property type="match status" value="1"/>
</dbReference>
<dbReference type="PRINTS" id="PR00449">
    <property type="entry name" value="RASTRNSFRMNG"/>
</dbReference>
<dbReference type="InterPro" id="IPR027417">
    <property type="entry name" value="P-loop_NTPase"/>
</dbReference>
<evidence type="ECO:0000256" key="2">
    <source>
        <dbReference type="ARBA" id="ARBA00022741"/>
    </source>
</evidence>
<organism evidence="4 5">
    <name type="scientific">Heterostelium pallidum (strain ATCC 26659 / Pp 5 / PN500)</name>
    <name type="common">Cellular slime mold</name>
    <name type="synonym">Polysphondylium pallidum</name>
    <dbReference type="NCBI Taxonomy" id="670386"/>
    <lineage>
        <taxon>Eukaryota</taxon>
        <taxon>Amoebozoa</taxon>
        <taxon>Evosea</taxon>
        <taxon>Eumycetozoa</taxon>
        <taxon>Dictyostelia</taxon>
        <taxon>Acytosteliales</taxon>
        <taxon>Acytosteliaceae</taxon>
        <taxon>Heterostelium</taxon>
    </lineage>
</organism>
<dbReference type="GO" id="GO:0090385">
    <property type="term" value="P:phagosome-lysosome fusion"/>
    <property type="evidence" value="ECO:0007669"/>
    <property type="project" value="TreeGrafter"/>
</dbReference>
<reference evidence="4 5" key="1">
    <citation type="journal article" date="2011" name="Genome Res.">
        <title>Phylogeny-wide analysis of social amoeba genomes highlights ancient origins for complex intercellular communication.</title>
        <authorList>
            <person name="Heidel A.J."/>
            <person name="Lawal H.M."/>
            <person name="Felder M."/>
            <person name="Schilde C."/>
            <person name="Helps N.R."/>
            <person name="Tunggal B."/>
            <person name="Rivero F."/>
            <person name="John U."/>
            <person name="Schleicher M."/>
            <person name="Eichinger L."/>
            <person name="Platzer M."/>
            <person name="Noegel A.A."/>
            <person name="Schaap P."/>
            <person name="Gloeckner G."/>
        </authorList>
    </citation>
    <scope>NUCLEOTIDE SEQUENCE [LARGE SCALE GENOMIC DNA]</scope>
    <source>
        <strain evidence="5">ATCC 26659 / Pp 5 / PN500</strain>
    </source>
</reference>
<keyword evidence="2" id="KW-0547">Nucleotide-binding</keyword>
<name>D3BKB0_HETP5</name>
<dbReference type="PANTHER" id="PTHR47981:SF39">
    <property type="entry name" value="RAS-RELATED PROTEIN RAB"/>
    <property type="match status" value="1"/>
</dbReference>
<dbReference type="GO" id="GO:0005525">
    <property type="term" value="F:GTP binding"/>
    <property type="evidence" value="ECO:0007669"/>
    <property type="project" value="UniProtKB-KW"/>
</dbReference>
<dbReference type="STRING" id="670386.D3BKB0"/>
<dbReference type="SMART" id="SM00174">
    <property type="entry name" value="RHO"/>
    <property type="match status" value="1"/>
</dbReference>
<dbReference type="RefSeq" id="XP_020430465.1">
    <property type="nucleotide sequence ID" value="XM_020579790.1"/>
</dbReference>
<evidence type="ECO:0000256" key="3">
    <source>
        <dbReference type="ARBA" id="ARBA00023134"/>
    </source>
</evidence>
<dbReference type="GO" id="GO:0008333">
    <property type="term" value="P:endosome to lysosome transport"/>
    <property type="evidence" value="ECO:0007669"/>
    <property type="project" value="TreeGrafter"/>
</dbReference>
<sequence>MVKNQKEEVYGDDEEDVPMVKVLVLGGPRTGKTSIINRYCHNKIPSNYKVTVGVDCVSKITVVNGVKVELFFWDISGQERYAHMTRQYFENAKGVFIVFDVSDEKTLEAAEAWKAEVDNCFPNEPIPSILLANKSDKILDLKEVPYRRYDQFCEYNKIVKWFLTSAMAGTGLDESVDELVKLIFDSNADLAPKKPVGFKLTSAPQQQATTETRKTCC</sequence>
<dbReference type="InParanoid" id="D3BKB0"/>
<dbReference type="SMART" id="SM00173">
    <property type="entry name" value="RAS"/>
    <property type="match status" value="1"/>
</dbReference>
<dbReference type="PANTHER" id="PTHR47981">
    <property type="entry name" value="RAB FAMILY"/>
    <property type="match status" value="1"/>
</dbReference>
<proteinExistence type="inferred from homology"/>
<dbReference type="GO" id="GO:0045335">
    <property type="term" value="C:phagocytic vesicle"/>
    <property type="evidence" value="ECO:0007669"/>
    <property type="project" value="TreeGrafter"/>
</dbReference>
<keyword evidence="5" id="KW-1185">Reference proteome</keyword>